<protein>
    <submittedName>
        <fullName evidence="2">Uncharacterized protein</fullName>
    </submittedName>
</protein>
<accession>A0A8S5SPG2</accession>
<dbReference type="EMBL" id="BK032642">
    <property type="protein sequence ID" value="DAF52816.1"/>
    <property type="molecule type" value="Genomic_DNA"/>
</dbReference>
<sequence>MSRTYLNPLLQIGQYLASLMILHQDFVVHTICSSHFHHANYLTKNGSPSYIHIGSLILCSSLMNFYMLPYSLDYITFLQSVTDCKNPTISTLNRLACTLLASSHKSFSYAMLSIVVWLLVYHHQFILNIFNRYNIVLFITLIALM</sequence>
<feature type="transmembrane region" description="Helical" evidence="1">
    <location>
        <begin position="95"/>
        <end position="119"/>
    </location>
</feature>
<evidence type="ECO:0000313" key="2">
    <source>
        <dbReference type="EMBL" id="DAF52816.1"/>
    </source>
</evidence>
<keyword evidence="1" id="KW-0812">Transmembrane</keyword>
<name>A0A8S5SPG2_9CAUD</name>
<reference evidence="2" key="1">
    <citation type="journal article" date="2021" name="Proc. Natl. Acad. Sci. U.S.A.">
        <title>A Catalog of Tens of Thousands of Viruses from Human Metagenomes Reveals Hidden Associations with Chronic Diseases.</title>
        <authorList>
            <person name="Tisza M.J."/>
            <person name="Buck C.B."/>
        </authorList>
    </citation>
    <scope>NUCLEOTIDE SEQUENCE</scope>
    <source>
        <strain evidence="2">CtqSm5</strain>
    </source>
</reference>
<organism evidence="2">
    <name type="scientific">Siphoviridae sp. ctqSm5</name>
    <dbReference type="NCBI Taxonomy" id="2827949"/>
    <lineage>
        <taxon>Viruses</taxon>
        <taxon>Duplodnaviria</taxon>
        <taxon>Heunggongvirae</taxon>
        <taxon>Uroviricota</taxon>
        <taxon>Caudoviricetes</taxon>
    </lineage>
</organism>
<evidence type="ECO:0000256" key="1">
    <source>
        <dbReference type="SAM" id="Phobius"/>
    </source>
</evidence>
<proteinExistence type="predicted"/>
<keyword evidence="1" id="KW-0472">Membrane</keyword>
<keyword evidence="1" id="KW-1133">Transmembrane helix</keyword>
<feature type="transmembrane region" description="Helical" evidence="1">
    <location>
        <begin position="50"/>
        <end position="68"/>
    </location>
</feature>